<evidence type="ECO:0000256" key="1">
    <source>
        <dbReference type="SAM" id="MobiDB-lite"/>
    </source>
</evidence>
<evidence type="ECO:0000313" key="2">
    <source>
        <dbReference type="EMBL" id="EYC15646.1"/>
    </source>
</evidence>
<name>A0A016UL73_9BILA</name>
<dbReference type="EMBL" id="JARK01001372">
    <property type="protein sequence ID" value="EYC15646.1"/>
    <property type="molecule type" value="Genomic_DNA"/>
</dbReference>
<accession>A0A016UL73</accession>
<organism evidence="2 3">
    <name type="scientific">Ancylostoma ceylanicum</name>
    <dbReference type="NCBI Taxonomy" id="53326"/>
    <lineage>
        <taxon>Eukaryota</taxon>
        <taxon>Metazoa</taxon>
        <taxon>Ecdysozoa</taxon>
        <taxon>Nematoda</taxon>
        <taxon>Chromadorea</taxon>
        <taxon>Rhabditida</taxon>
        <taxon>Rhabditina</taxon>
        <taxon>Rhabditomorpha</taxon>
        <taxon>Strongyloidea</taxon>
        <taxon>Ancylostomatidae</taxon>
        <taxon>Ancylostomatinae</taxon>
        <taxon>Ancylostoma</taxon>
    </lineage>
</organism>
<keyword evidence="3" id="KW-1185">Reference proteome</keyword>
<comment type="caution">
    <text evidence="2">The sequence shown here is derived from an EMBL/GenBank/DDBJ whole genome shotgun (WGS) entry which is preliminary data.</text>
</comment>
<gene>
    <name evidence="2" type="primary">Acey_s0036.g3271</name>
    <name evidence="2" type="ORF">Y032_0036g3271</name>
</gene>
<feature type="compositionally biased region" description="Polar residues" evidence="1">
    <location>
        <begin position="248"/>
        <end position="263"/>
    </location>
</feature>
<dbReference type="Proteomes" id="UP000024635">
    <property type="component" value="Unassembled WGS sequence"/>
</dbReference>
<dbReference type="OrthoDB" id="5791247at2759"/>
<evidence type="ECO:0000313" key="3">
    <source>
        <dbReference type="Proteomes" id="UP000024635"/>
    </source>
</evidence>
<feature type="region of interest" description="Disordered" evidence="1">
    <location>
        <begin position="242"/>
        <end position="263"/>
    </location>
</feature>
<dbReference type="AlphaFoldDB" id="A0A016UL73"/>
<sequence length="263" mass="29165">MAMIIIYDKEKYSGTGGGPGLHVAKLSPYLNPLVDLLGEKHLEHSVPVIEDAPPFEQNLDLSGDTSDNERITFDIERKPTRKELQTMLAEKSTEDAHACSEDAASPEVLVVSEKRTAREKGRTEASAARETLSLFKGKRSILWEEETKLARMKQQQHTQMEMEEIAARLKEAKLGVELKKVQLEQALLELERLRGAPAAPTPAPTPPVSYPYPTYFNMTEVFTLPSLRVKTPHLFDNLSKINKAGSGTDATSTGDYKSVEVST</sequence>
<reference evidence="3" key="1">
    <citation type="journal article" date="2015" name="Nat. Genet.">
        <title>The genome and transcriptome of the zoonotic hookworm Ancylostoma ceylanicum identify infection-specific gene families.</title>
        <authorList>
            <person name="Schwarz E.M."/>
            <person name="Hu Y."/>
            <person name="Antoshechkin I."/>
            <person name="Miller M.M."/>
            <person name="Sternberg P.W."/>
            <person name="Aroian R.V."/>
        </authorList>
    </citation>
    <scope>NUCLEOTIDE SEQUENCE</scope>
    <source>
        <strain evidence="3">HY135</strain>
    </source>
</reference>
<protein>
    <submittedName>
        <fullName evidence="2">Uncharacterized protein</fullName>
    </submittedName>
</protein>
<proteinExistence type="predicted"/>